<dbReference type="GO" id="GO:0051920">
    <property type="term" value="F:peroxiredoxin activity"/>
    <property type="evidence" value="ECO:0007669"/>
    <property type="project" value="InterPro"/>
</dbReference>
<feature type="signal peptide" evidence="1">
    <location>
        <begin position="1"/>
        <end position="26"/>
    </location>
</feature>
<dbReference type="SUPFAM" id="SSF53474">
    <property type="entry name" value="alpha/beta-Hydrolases"/>
    <property type="match status" value="1"/>
</dbReference>
<reference evidence="4 5" key="1">
    <citation type="submission" date="2018-08" db="EMBL/GenBank/DDBJ databases">
        <title>A genome reference for cultivated species of the human gut microbiota.</title>
        <authorList>
            <person name="Zou Y."/>
            <person name="Xue W."/>
            <person name="Luo G."/>
        </authorList>
    </citation>
    <scope>NUCLEOTIDE SEQUENCE [LARGE SCALE GENOMIC DNA]</scope>
    <source>
        <strain evidence="4 5">OM05-15BH</strain>
    </source>
</reference>
<evidence type="ECO:0000313" key="4">
    <source>
        <dbReference type="EMBL" id="RGN33284.1"/>
    </source>
</evidence>
<comment type="caution">
    <text evidence="4">The sequence shown here is derived from an EMBL/GenBank/DDBJ whole genome shotgun (WGS) entry which is preliminary data.</text>
</comment>
<dbReference type="GO" id="GO:0016787">
    <property type="term" value="F:hydrolase activity"/>
    <property type="evidence" value="ECO:0007669"/>
    <property type="project" value="InterPro"/>
</dbReference>
<dbReference type="SUPFAM" id="SSF69118">
    <property type="entry name" value="AhpD-like"/>
    <property type="match status" value="1"/>
</dbReference>
<feature type="domain" description="Carboxymuconolactone decarboxylase-like" evidence="3">
    <location>
        <begin position="158"/>
        <end position="236"/>
    </location>
</feature>
<dbReference type="PANTHER" id="PTHR47751:SF1">
    <property type="entry name" value="SUPERFAMILY HYDROLASE, PUTATIVE (AFU_ORTHOLOGUE AFUA_2G16580)-RELATED"/>
    <property type="match status" value="1"/>
</dbReference>
<dbReference type="Gene3D" id="1.10.10.800">
    <property type="match status" value="1"/>
</dbReference>
<dbReference type="InterPro" id="IPR002925">
    <property type="entry name" value="Dienelactn_hydro"/>
</dbReference>
<proteinExistence type="predicted"/>
<keyword evidence="1" id="KW-0732">Signal</keyword>
<dbReference type="InterPro" id="IPR029058">
    <property type="entry name" value="AB_hydrolase_fold"/>
</dbReference>
<sequence length="564" mass="63130">MMYLKHCLMLAISSFYLLFCSGSLLAQTPKFEHAMNKKQQNMVAIAAYTGKGDLEHLKVAFAEGLDAGLTVNEIKEVLVHAYAYCGFPRSLRGLQTFMGVLDERKAKNIHDRMGREASPVTDERSKYDRGKEILSKLTGIPADAPRTGYAAFAPEIEVFLKEHLFADIFERDVLTYQEREITTVSILAAIGGVEPMIRSHMGMCLNIGITPDELRHLLTIVERNIGRDEADSARIVLNELLQEKGLITNPGTPVAELENGVRMQKVTFHNRFQIDVVGDLYLPKDFDTNKKYPAVIVGHPFGGVKEQTSGLHARKLAELGYVTLAFDASHYGESGGYPRRMESPETRVEDFSAAVDFLSIYPSVDGERIGVLGICGGGGYSVSAAQIDHRIKAVATLSMYDMGRARRQGLGDIISYDQRMKTLDEIGEQRTREFGGAERRDIGAIPESVSDRDTENTREFYDYYRTPRGQHPSSTGYYTFTSLAPMMNFFPFAQIETISPRPLLFIVGERAVSAYFSEDAYSKAAEPKELFVVPGASHVDLYDRPEYMKITLPKLDAFYKEYLK</sequence>
<feature type="domain" description="Carboxymuconolactone decarboxylase-like" evidence="3">
    <location>
        <begin position="35"/>
        <end position="94"/>
    </location>
</feature>
<evidence type="ECO:0008006" key="6">
    <source>
        <dbReference type="Google" id="ProtNLM"/>
    </source>
</evidence>
<accession>A0A3E5B6Y4</accession>
<dbReference type="Pfam" id="PF02627">
    <property type="entry name" value="CMD"/>
    <property type="match status" value="2"/>
</dbReference>
<feature type="chain" id="PRO_5017602197" description="Alpha/beta hydrolase" evidence="1">
    <location>
        <begin position="27"/>
        <end position="564"/>
    </location>
</feature>
<evidence type="ECO:0000313" key="5">
    <source>
        <dbReference type="Proteomes" id="UP000260983"/>
    </source>
</evidence>
<dbReference type="PANTHER" id="PTHR47751">
    <property type="entry name" value="SUPERFAMILY HYDROLASE, PUTATIVE (AFU_ORTHOLOGUE AFUA_2G16580)-RELATED"/>
    <property type="match status" value="1"/>
</dbReference>
<dbReference type="Pfam" id="PF01738">
    <property type="entry name" value="DLH"/>
    <property type="match status" value="1"/>
</dbReference>
<evidence type="ECO:0000259" key="3">
    <source>
        <dbReference type="Pfam" id="PF02627"/>
    </source>
</evidence>
<feature type="domain" description="Dienelactone hydrolase" evidence="2">
    <location>
        <begin position="288"/>
        <end position="395"/>
    </location>
</feature>
<protein>
    <recommendedName>
        <fullName evidence="6">Alpha/beta hydrolase</fullName>
    </recommendedName>
</protein>
<name>A0A3E5B6Y4_9BACE</name>
<gene>
    <name evidence="4" type="ORF">DXB65_16265</name>
</gene>
<dbReference type="AlphaFoldDB" id="A0A3E5B6Y4"/>
<organism evidence="4 5">
    <name type="scientific">Bacteroides oleiciplenus</name>
    <dbReference type="NCBI Taxonomy" id="626931"/>
    <lineage>
        <taxon>Bacteria</taxon>
        <taxon>Pseudomonadati</taxon>
        <taxon>Bacteroidota</taxon>
        <taxon>Bacteroidia</taxon>
        <taxon>Bacteroidales</taxon>
        <taxon>Bacteroidaceae</taxon>
        <taxon>Bacteroides</taxon>
    </lineage>
</organism>
<evidence type="ECO:0000256" key="1">
    <source>
        <dbReference type="SAM" id="SignalP"/>
    </source>
</evidence>
<dbReference type="Proteomes" id="UP000260983">
    <property type="component" value="Unassembled WGS sequence"/>
</dbReference>
<evidence type="ECO:0000259" key="2">
    <source>
        <dbReference type="Pfam" id="PF01738"/>
    </source>
</evidence>
<dbReference type="InterPro" id="IPR029032">
    <property type="entry name" value="AhpD-like"/>
</dbReference>
<dbReference type="Gene3D" id="3.40.50.1820">
    <property type="entry name" value="alpha/beta hydrolase"/>
    <property type="match status" value="1"/>
</dbReference>
<dbReference type="Gene3D" id="1.20.1290.10">
    <property type="entry name" value="AhpD-like"/>
    <property type="match status" value="1"/>
</dbReference>
<dbReference type="RefSeq" id="WP_117724954.1">
    <property type="nucleotide sequence ID" value="NZ_QSUL01000011.1"/>
</dbReference>
<dbReference type="EMBL" id="QSUL01000011">
    <property type="protein sequence ID" value="RGN33284.1"/>
    <property type="molecule type" value="Genomic_DNA"/>
</dbReference>
<dbReference type="InterPro" id="IPR003779">
    <property type="entry name" value="CMD-like"/>
</dbReference>
<dbReference type="InterPro" id="IPR051411">
    <property type="entry name" value="Polyketide_trans_af380"/>
</dbReference>